<dbReference type="AlphaFoldDB" id="A0A364N308"/>
<keyword evidence="14" id="KW-0324">Glycolysis</keyword>
<dbReference type="InterPro" id="IPR015824">
    <property type="entry name" value="Phosphoglycerate_kinase_N"/>
</dbReference>
<evidence type="ECO:0000256" key="17">
    <source>
        <dbReference type="PIRSR" id="PIRSR000724-2"/>
    </source>
</evidence>
<dbReference type="GO" id="GO:0005829">
    <property type="term" value="C:cytosol"/>
    <property type="evidence" value="ECO:0007669"/>
    <property type="project" value="TreeGrafter"/>
</dbReference>
<feature type="binding site" evidence="16">
    <location>
        <position position="132"/>
    </location>
    <ligand>
        <name>(2R)-3-phosphoglycerate</name>
        <dbReference type="ChEBI" id="CHEBI:58272"/>
    </ligand>
</feature>
<keyword evidence="11 18" id="KW-0418">Kinase</keyword>
<comment type="cofactor">
    <cofactor evidence="2">
        <name>Mg(2+)</name>
        <dbReference type="ChEBI" id="CHEBI:18420"/>
    </cofactor>
</comment>
<evidence type="ECO:0000256" key="14">
    <source>
        <dbReference type="ARBA" id="ARBA00023152"/>
    </source>
</evidence>
<dbReference type="Proteomes" id="UP000249619">
    <property type="component" value="Unassembled WGS sequence"/>
</dbReference>
<dbReference type="GO" id="GO:0005524">
    <property type="term" value="F:ATP binding"/>
    <property type="evidence" value="ECO:0007669"/>
    <property type="project" value="UniProtKB-KW"/>
</dbReference>
<proteinExistence type="inferred from homology"/>
<gene>
    <name evidence="20" type="ORF">DDE83_005005</name>
</gene>
<feature type="binding site" evidence="17">
    <location>
        <position position="229"/>
    </location>
    <ligand>
        <name>ATP</name>
        <dbReference type="ChEBI" id="CHEBI:30616"/>
    </ligand>
</feature>
<dbReference type="GO" id="GO:0006096">
    <property type="term" value="P:glycolytic process"/>
    <property type="evidence" value="ECO:0007669"/>
    <property type="project" value="UniProtKB-KW"/>
</dbReference>
<evidence type="ECO:0000256" key="18">
    <source>
        <dbReference type="RuleBase" id="RU000532"/>
    </source>
</evidence>
<evidence type="ECO:0000256" key="4">
    <source>
        <dbReference type="ARBA" id="ARBA00008982"/>
    </source>
</evidence>
<evidence type="ECO:0000256" key="6">
    <source>
        <dbReference type="ARBA" id="ARBA00013061"/>
    </source>
</evidence>
<evidence type="ECO:0000256" key="5">
    <source>
        <dbReference type="ARBA" id="ARBA00011245"/>
    </source>
</evidence>
<comment type="catalytic activity">
    <reaction evidence="1 18">
        <text>(2R)-3-phosphoglycerate + ATP = (2R)-3-phospho-glyceroyl phosphate + ADP</text>
        <dbReference type="Rhea" id="RHEA:14801"/>
        <dbReference type="ChEBI" id="CHEBI:30616"/>
        <dbReference type="ChEBI" id="CHEBI:57604"/>
        <dbReference type="ChEBI" id="CHEBI:58272"/>
        <dbReference type="ChEBI" id="CHEBI:456216"/>
        <dbReference type="EC" id="2.7.2.3"/>
    </reaction>
</comment>
<feature type="binding site" evidence="17">
    <location>
        <position position="353"/>
    </location>
    <ligand>
        <name>ATP</name>
        <dbReference type="ChEBI" id="CHEBI:30616"/>
    </ligand>
</feature>
<evidence type="ECO:0000256" key="8">
    <source>
        <dbReference type="ARBA" id="ARBA00022679"/>
    </source>
</evidence>
<dbReference type="OrthoDB" id="275353at2759"/>
<evidence type="ECO:0000256" key="1">
    <source>
        <dbReference type="ARBA" id="ARBA00000642"/>
    </source>
</evidence>
<keyword evidence="9" id="KW-0479">Metal-binding</keyword>
<keyword evidence="13" id="KW-0460">Magnesium</keyword>
<dbReference type="InterPro" id="IPR001576">
    <property type="entry name" value="Phosphoglycerate_kinase"/>
</dbReference>
<keyword evidence="8 18" id="KW-0808">Transferase</keyword>
<dbReference type="SUPFAM" id="SSF53748">
    <property type="entry name" value="Phosphoglycerate kinase"/>
    <property type="match status" value="1"/>
</dbReference>
<evidence type="ECO:0000256" key="2">
    <source>
        <dbReference type="ARBA" id="ARBA00001946"/>
    </source>
</evidence>
<dbReference type="GO" id="GO:0004618">
    <property type="term" value="F:phosphoglycerate kinase activity"/>
    <property type="evidence" value="ECO:0007669"/>
    <property type="project" value="UniProtKB-EC"/>
</dbReference>
<dbReference type="PANTHER" id="PTHR11406:SF0">
    <property type="entry name" value="PHOSPHOGLYCERATE KINASE"/>
    <property type="match status" value="1"/>
</dbReference>
<feature type="binding site" evidence="16">
    <location>
        <begin position="33"/>
        <end position="35"/>
    </location>
    <ligand>
        <name>substrate</name>
    </ligand>
</feature>
<comment type="caution">
    <text evidence="20">The sequence shown here is derived from an EMBL/GenBank/DDBJ whole genome shotgun (WGS) entry which is preliminary data.</text>
</comment>
<evidence type="ECO:0000313" key="21">
    <source>
        <dbReference type="Proteomes" id="UP000249619"/>
    </source>
</evidence>
<evidence type="ECO:0000256" key="11">
    <source>
        <dbReference type="ARBA" id="ARBA00022777"/>
    </source>
</evidence>
<evidence type="ECO:0000256" key="7">
    <source>
        <dbReference type="ARBA" id="ARBA00016471"/>
    </source>
</evidence>
<feature type="binding site" evidence="17">
    <location>
        <position position="322"/>
    </location>
    <ligand>
        <name>ATP</name>
        <dbReference type="ChEBI" id="CHEBI:30616"/>
    </ligand>
</feature>
<evidence type="ECO:0000256" key="19">
    <source>
        <dbReference type="RuleBase" id="RU000696"/>
    </source>
</evidence>
<evidence type="ECO:0000256" key="13">
    <source>
        <dbReference type="ARBA" id="ARBA00022842"/>
    </source>
</evidence>
<organism evidence="20 21">
    <name type="scientific">Stemphylium lycopersici</name>
    <name type="common">Tomato gray leaf spot disease fungus</name>
    <name type="synonym">Thyrospora lycopersici</name>
    <dbReference type="NCBI Taxonomy" id="183478"/>
    <lineage>
        <taxon>Eukaryota</taxon>
        <taxon>Fungi</taxon>
        <taxon>Dikarya</taxon>
        <taxon>Ascomycota</taxon>
        <taxon>Pezizomycotina</taxon>
        <taxon>Dothideomycetes</taxon>
        <taxon>Pleosporomycetidae</taxon>
        <taxon>Pleosporales</taxon>
        <taxon>Pleosporineae</taxon>
        <taxon>Pleosporaceae</taxon>
        <taxon>Stemphylium</taxon>
    </lineage>
</organism>
<accession>A0A364N308</accession>
<dbReference type="InterPro" id="IPR036043">
    <property type="entry name" value="Phosphoglycerate_kinase_sf"/>
</dbReference>
<feature type="binding site" evidence="16">
    <location>
        <position position="49"/>
    </location>
    <ligand>
        <name>(2R)-3-phosphoglycerate</name>
        <dbReference type="ChEBI" id="CHEBI:58272"/>
    </ligand>
</feature>
<sequence>MSLSNKLSIADVDLKGKRVLIRVWSNNPNHQVDFNVPLDADKNITNNQRIVGALPTIKHAIDNGAKAVVLMSHLGRPDGKPNAKYSLKPVVPELEKLLGKSVTFTDDCVGKSVEDTVNGASGGQIILLENLRFHAEEEGSYKDDEGKKQKVDKSKVEEFRKGLTALGDIYINDAFGTAHRAHSSMVGVDLPQKASGYLVKKELDYFAQALEEPKRPFLAILGGAKVSDKIQLIDNLLGKVNSLIICGGMSFTFKKTLEGVKIGDSLFDEAGSKTVKDLVEKAKKNNVKIVLPVDYITADKFDKDANTGYAEDKDGIPDGWMGLDCGEKSIKLYKEAIGEAQTILWNGPAGVFEFDKFAKGTKATLDAAVDAAQSGKIVIIGGGDTATVAAKYGVEDKLSHVSTGGGASLELLEGKDLPGVSALSSK</sequence>
<comment type="function">
    <text evidence="15">Catalyzes one of the two ATP producing reactions in the glycolytic pathway via the reversible conversion of 1,3-diphosphoglycerate to 3-phosphoglycerate. Both L- and D- forms of purine and pyrimidine nucleotides can be used as substrates, but the activity is much lower on pyrimidines. Negatively regulates the biosynthesis of acetyl-CoA from pyruvate in the mitochondrion.</text>
</comment>
<dbReference type="PANTHER" id="PTHR11406">
    <property type="entry name" value="PHOSPHOGLYCERATE KINASE"/>
    <property type="match status" value="1"/>
</dbReference>
<evidence type="ECO:0000256" key="12">
    <source>
        <dbReference type="ARBA" id="ARBA00022840"/>
    </source>
</evidence>
<dbReference type="HAMAP" id="MF_00145">
    <property type="entry name" value="Phosphoglyc_kinase"/>
    <property type="match status" value="1"/>
</dbReference>
<dbReference type="FunFam" id="3.40.50.1260:FF:000003">
    <property type="entry name" value="Phosphoglycerate kinase"/>
    <property type="match status" value="1"/>
</dbReference>
<evidence type="ECO:0000256" key="3">
    <source>
        <dbReference type="ARBA" id="ARBA00004838"/>
    </source>
</evidence>
<dbReference type="GO" id="GO:0006094">
    <property type="term" value="P:gluconeogenesis"/>
    <property type="evidence" value="ECO:0007669"/>
    <property type="project" value="TreeGrafter"/>
</dbReference>
<keyword evidence="10" id="KW-0547">Nucleotide-binding</keyword>
<dbReference type="PIRSF" id="PIRSF000724">
    <property type="entry name" value="Pgk"/>
    <property type="match status" value="1"/>
</dbReference>
<comment type="subunit">
    <text evidence="5 19">Monomer.</text>
</comment>
<dbReference type="GO" id="GO:0046872">
    <property type="term" value="F:metal ion binding"/>
    <property type="evidence" value="ECO:0007669"/>
    <property type="project" value="UniProtKB-KW"/>
</dbReference>
<dbReference type="STRING" id="183478.A0A364N308"/>
<dbReference type="FunFam" id="3.40.50.1260:FF:000019">
    <property type="entry name" value="Phosphoglycerate kinase 1"/>
    <property type="match status" value="1"/>
</dbReference>
<feature type="binding site" evidence="16">
    <location>
        <position position="180"/>
    </location>
    <ligand>
        <name>(2R)-3-phosphoglycerate</name>
        <dbReference type="ChEBI" id="CHEBI:58272"/>
    </ligand>
</feature>
<feature type="binding site" evidence="16">
    <location>
        <begin position="73"/>
        <end position="76"/>
    </location>
    <ligand>
        <name>substrate</name>
    </ligand>
</feature>
<dbReference type="GO" id="GO:0043531">
    <property type="term" value="F:ADP binding"/>
    <property type="evidence" value="ECO:0007669"/>
    <property type="project" value="TreeGrafter"/>
</dbReference>
<keyword evidence="12 17" id="KW-0067">ATP-binding</keyword>
<dbReference type="Pfam" id="PF00162">
    <property type="entry name" value="PGK"/>
    <property type="match status" value="1"/>
</dbReference>
<dbReference type="CDD" id="cd00318">
    <property type="entry name" value="Phosphoglycerate_kinase"/>
    <property type="match status" value="1"/>
</dbReference>
<evidence type="ECO:0000256" key="9">
    <source>
        <dbReference type="ARBA" id="ARBA00022723"/>
    </source>
</evidence>
<comment type="pathway">
    <text evidence="3">Carbohydrate degradation; glycolysis; pyruvate from D-glyceraldehyde 3-phosphate: step 2/5.</text>
</comment>
<evidence type="ECO:0000256" key="16">
    <source>
        <dbReference type="PIRSR" id="PIRSR000724-1"/>
    </source>
</evidence>
<reference evidence="21" key="1">
    <citation type="submission" date="2018-05" db="EMBL/GenBank/DDBJ databases">
        <title>Draft genome sequence of Stemphylium lycopersici strain CIDEFI 213.</title>
        <authorList>
            <person name="Medina R."/>
            <person name="Franco M.E.E."/>
            <person name="Lucentini C.G."/>
            <person name="Saparrat M.C.N."/>
            <person name="Balatti P.A."/>
        </authorList>
    </citation>
    <scope>NUCLEOTIDE SEQUENCE [LARGE SCALE GENOMIC DNA]</scope>
    <source>
        <strain evidence="21">CIDEFI 213</strain>
    </source>
</reference>
<feature type="binding site" evidence="17">
    <location>
        <begin position="382"/>
        <end position="385"/>
    </location>
    <ligand>
        <name>ATP</name>
        <dbReference type="ChEBI" id="CHEBI:30616"/>
    </ligand>
</feature>
<comment type="similarity">
    <text evidence="4 18">Belongs to the phosphoglycerate kinase family.</text>
</comment>
<keyword evidence="21" id="KW-1185">Reference proteome</keyword>
<evidence type="ECO:0000313" key="20">
    <source>
        <dbReference type="EMBL" id="RAR10503.1"/>
    </source>
</evidence>
<dbReference type="EC" id="2.7.2.3" evidence="6 18"/>
<dbReference type="PRINTS" id="PR00477">
    <property type="entry name" value="PHGLYCKINASE"/>
</dbReference>
<evidence type="ECO:0000256" key="10">
    <source>
        <dbReference type="ARBA" id="ARBA00022741"/>
    </source>
</evidence>
<name>A0A364N308_STELY</name>
<evidence type="ECO:0000256" key="15">
    <source>
        <dbReference type="ARBA" id="ARBA00049965"/>
    </source>
</evidence>
<dbReference type="Gene3D" id="3.40.50.1260">
    <property type="entry name" value="Phosphoglycerate kinase, N-terminal domain"/>
    <property type="match status" value="3"/>
</dbReference>
<dbReference type="EMBL" id="QGDH01000065">
    <property type="protein sequence ID" value="RAR10503.1"/>
    <property type="molecule type" value="Genomic_DNA"/>
</dbReference>
<protein>
    <recommendedName>
        <fullName evidence="7 18">Phosphoglycerate kinase</fullName>
        <ecNumber evidence="6 18">2.7.2.3</ecNumber>
    </recommendedName>
</protein>